<evidence type="ECO:0000256" key="5">
    <source>
        <dbReference type="ARBA" id="ARBA00022917"/>
    </source>
</evidence>
<dbReference type="EMBL" id="ADZX01000421">
    <property type="protein sequence ID" value="EFK96707.1"/>
    <property type="molecule type" value="Genomic_DNA"/>
</dbReference>
<dbReference type="GO" id="GO:0005524">
    <property type="term" value="F:ATP binding"/>
    <property type="evidence" value="ECO:0007669"/>
    <property type="project" value="UniProtKB-KW"/>
</dbReference>
<gene>
    <name evidence="8" type="primary">ileS</name>
    <name evidence="8" type="ORF">LDC_1268</name>
</gene>
<organism evidence="8">
    <name type="scientific">sediment metagenome</name>
    <dbReference type="NCBI Taxonomy" id="749907"/>
    <lineage>
        <taxon>unclassified sequences</taxon>
        <taxon>metagenomes</taxon>
        <taxon>ecological metagenomes</taxon>
    </lineage>
</organism>
<evidence type="ECO:0000256" key="2">
    <source>
        <dbReference type="ARBA" id="ARBA00022598"/>
    </source>
</evidence>
<feature type="non-terminal residue" evidence="8">
    <location>
        <position position="209"/>
    </location>
</feature>
<keyword evidence="5" id="KW-0648">Protein biosynthesis</keyword>
<dbReference type="GO" id="GO:0006428">
    <property type="term" value="P:isoleucyl-tRNA aminoacylation"/>
    <property type="evidence" value="ECO:0007669"/>
    <property type="project" value="TreeGrafter"/>
</dbReference>
<feature type="domain" description="Aminoacyl-tRNA synthetase class Ia" evidence="7">
    <location>
        <begin position="34"/>
        <end position="209"/>
    </location>
</feature>
<dbReference type="PROSITE" id="PS00178">
    <property type="entry name" value="AA_TRNA_LIGASE_I"/>
    <property type="match status" value="1"/>
</dbReference>
<accession>D9PIB2</accession>
<name>D9PIB2_9ZZZZ</name>
<sequence length="209" mass="24554">MNGQNKNIYKETLNLPKTDFPMKASLPEREPDQVKRWEESNIYQKIRKLRKGKSLYHLHDGPPYANGHIHMGHVLNKILKDIIVKYKSLRGFDAPYIPGWDCHGLPIEHKLLEKISKTKHEVSQVEFRKQACDFALKWMDIQRQEFKRLGILGDWENPYLTLNPEYEATILKGIRDIHRAGYMYKSKKPVLWCMDCETALAEAEVEYAD</sequence>
<proteinExistence type="predicted"/>
<dbReference type="Gene3D" id="3.40.50.620">
    <property type="entry name" value="HUPs"/>
    <property type="match status" value="1"/>
</dbReference>
<dbReference type="AlphaFoldDB" id="D9PIB2"/>
<dbReference type="FunFam" id="3.40.50.620:FF:000092">
    <property type="entry name" value="Isoleucine--tRNA ligase"/>
    <property type="match status" value="1"/>
</dbReference>
<dbReference type="InterPro" id="IPR002300">
    <property type="entry name" value="aa-tRNA-synth_Ia"/>
</dbReference>
<dbReference type="InterPro" id="IPR001412">
    <property type="entry name" value="aa-tRNA-synth_I_CS"/>
</dbReference>
<dbReference type="InterPro" id="IPR050081">
    <property type="entry name" value="Ile-tRNA_ligase"/>
</dbReference>
<keyword evidence="3" id="KW-0547">Nucleotide-binding</keyword>
<reference evidence="8" key="1">
    <citation type="submission" date="2010-07" db="EMBL/GenBank/DDBJ databases">
        <authorList>
            <consortium name="CONSOLIDER consortium CSD2007-00005"/>
            <person name="Guazzaroni M.-E."/>
            <person name="Richter M."/>
            <person name="Garcia-Salamanca A."/>
            <person name="Yarza P."/>
            <person name="Ferrer M."/>
        </authorList>
    </citation>
    <scope>NUCLEOTIDE SEQUENCE</scope>
</reference>
<evidence type="ECO:0000256" key="4">
    <source>
        <dbReference type="ARBA" id="ARBA00022840"/>
    </source>
</evidence>
<evidence type="ECO:0000313" key="8">
    <source>
        <dbReference type="EMBL" id="EFK96707.1"/>
    </source>
</evidence>
<dbReference type="GO" id="GO:0004822">
    <property type="term" value="F:isoleucine-tRNA ligase activity"/>
    <property type="evidence" value="ECO:0007669"/>
    <property type="project" value="UniProtKB-EC"/>
</dbReference>
<evidence type="ECO:0000256" key="6">
    <source>
        <dbReference type="ARBA" id="ARBA00023146"/>
    </source>
</evidence>
<protein>
    <submittedName>
        <fullName evidence="8">Isoleucyl-tRNA synthetase</fullName>
        <ecNumber evidence="8">6.1.1.5</ecNumber>
    </submittedName>
</protein>
<dbReference type="PANTHER" id="PTHR42765:SF1">
    <property type="entry name" value="ISOLEUCINE--TRNA LIGASE, MITOCHONDRIAL"/>
    <property type="match status" value="1"/>
</dbReference>
<keyword evidence="1" id="KW-0963">Cytoplasm</keyword>
<comment type="caution">
    <text evidence="8">The sequence shown here is derived from an EMBL/GenBank/DDBJ whole genome shotgun (WGS) entry which is preliminary data.</text>
</comment>
<dbReference type="GO" id="GO:0005829">
    <property type="term" value="C:cytosol"/>
    <property type="evidence" value="ECO:0007669"/>
    <property type="project" value="TreeGrafter"/>
</dbReference>
<evidence type="ECO:0000256" key="3">
    <source>
        <dbReference type="ARBA" id="ARBA00022741"/>
    </source>
</evidence>
<dbReference type="SUPFAM" id="SSF52374">
    <property type="entry name" value="Nucleotidylyl transferase"/>
    <property type="match status" value="1"/>
</dbReference>
<dbReference type="PANTHER" id="PTHR42765">
    <property type="entry name" value="SOLEUCYL-TRNA SYNTHETASE"/>
    <property type="match status" value="1"/>
</dbReference>
<keyword evidence="4" id="KW-0067">ATP-binding</keyword>
<dbReference type="InterPro" id="IPR014729">
    <property type="entry name" value="Rossmann-like_a/b/a_fold"/>
</dbReference>
<evidence type="ECO:0000256" key="1">
    <source>
        <dbReference type="ARBA" id="ARBA00022490"/>
    </source>
</evidence>
<dbReference type="Pfam" id="PF00133">
    <property type="entry name" value="tRNA-synt_1"/>
    <property type="match status" value="1"/>
</dbReference>
<dbReference type="EC" id="6.1.1.5" evidence="8"/>
<evidence type="ECO:0000259" key="7">
    <source>
        <dbReference type="Pfam" id="PF00133"/>
    </source>
</evidence>
<keyword evidence="2 8" id="KW-0436">Ligase</keyword>
<keyword evidence="6 8" id="KW-0030">Aminoacyl-tRNA synthetase</keyword>
<reference evidence="8" key="2">
    <citation type="journal article" date="2011" name="Microb. Ecol.">
        <title>Taxonomic and Functional Metagenomic Profiling of the Microbial Community in the Anoxic Sediment of a Sub-saline Shallow Lake (Laguna de Carrizo, Central Spain).</title>
        <authorList>
            <person name="Ferrer M."/>
            <person name="Guazzaroni M.E."/>
            <person name="Richter M."/>
            <person name="Garcia-Salamanca A."/>
            <person name="Yarza P."/>
            <person name="Suarez-Suarez A."/>
            <person name="Solano J."/>
            <person name="Alcaide M."/>
            <person name="van Dillewijn P."/>
            <person name="Molina-Henares M.A."/>
            <person name="Lopez-Cortes N."/>
            <person name="Al-Ramahi Y."/>
            <person name="Guerrero C."/>
            <person name="Acosta A."/>
            <person name="de Eugenio L.I."/>
            <person name="Martinez V."/>
            <person name="Marques S."/>
            <person name="Rojo F."/>
            <person name="Santero E."/>
            <person name="Genilloud O."/>
            <person name="Perez-Perez J."/>
            <person name="Rossello-Mora R."/>
            <person name="Ramos J.L."/>
        </authorList>
    </citation>
    <scope>NUCLEOTIDE SEQUENCE</scope>
</reference>